<evidence type="ECO:0000313" key="1">
    <source>
        <dbReference type="EMBL" id="CAI8719254.1"/>
    </source>
</evidence>
<accession>A0ABN8WW26</accession>
<dbReference type="EMBL" id="OX458333">
    <property type="protein sequence ID" value="CAI8719254.1"/>
    <property type="molecule type" value="Genomic_DNA"/>
</dbReference>
<keyword evidence="2" id="KW-1185">Reference proteome</keyword>
<sequence>MARKSNRSTYIVLLIILLLGTATYWVTDTSVVSTDVVDIGDRKKPVTPPVDLRMLAEQFGSSPVLTPEQIEEDKQIDDEQVATAGEWLRSIDVQERIDGAEQLAAYPTAEAEKLLVEALITDIDPEVRSTAAQSLSAFESPTDETIAALLAAVEDENEEVRLSALDTLESIATAEETGSRRYKKILAGLKKAAKSKRVPSETREEIRDFLLDQASDR</sequence>
<evidence type="ECO:0008006" key="3">
    <source>
        <dbReference type="Google" id="ProtNLM"/>
    </source>
</evidence>
<dbReference type="SMART" id="SM00567">
    <property type="entry name" value="EZ_HEAT"/>
    <property type="match status" value="2"/>
</dbReference>
<gene>
    <name evidence="1" type="ORF">MSZNOR_0058</name>
</gene>
<dbReference type="Pfam" id="PF13646">
    <property type="entry name" value="HEAT_2"/>
    <property type="match status" value="1"/>
</dbReference>
<name>A0ABN8WW26_9GAMM</name>
<dbReference type="InterPro" id="IPR011989">
    <property type="entry name" value="ARM-like"/>
</dbReference>
<dbReference type="InterPro" id="IPR016024">
    <property type="entry name" value="ARM-type_fold"/>
</dbReference>
<protein>
    <recommendedName>
        <fullName evidence="3">HEAT repeat domain-containing protein</fullName>
    </recommendedName>
</protein>
<proteinExistence type="predicted"/>
<dbReference type="Gene3D" id="1.25.10.10">
    <property type="entry name" value="Leucine-rich Repeat Variant"/>
    <property type="match status" value="1"/>
</dbReference>
<dbReference type="Proteomes" id="UP001162030">
    <property type="component" value="Chromosome"/>
</dbReference>
<dbReference type="SUPFAM" id="SSF48371">
    <property type="entry name" value="ARM repeat"/>
    <property type="match status" value="1"/>
</dbReference>
<dbReference type="InterPro" id="IPR004155">
    <property type="entry name" value="PBS_lyase_HEAT"/>
</dbReference>
<evidence type="ECO:0000313" key="2">
    <source>
        <dbReference type="Proteomes" id="UP001162030"/>
    </source>
</evidence>
<organism evidence="1 2">
    <name type="scientific">Methylocaldum szegediense</name>
    <dbReference type="NCBI Taxonomy" id="73780"/>
    <lineage>
        <taxon>Bacteria</taxon>
        <taxon>Pseudomonadati</taxon>
        <taxon>Pseudomonadota</taxon>
        <taxon>Gammaproteobacteria</taxon>
        <taxon>Methylococcales</taxon>
        <taxon>Methylococcaceae</taxon>
        <taxon>Methylocaldum</taxon>
    </lineage>
</organism>
<reference evidence="1 2" key="1">
    <citation type="submission" date="2023-03" db="EMBL/GenBank/DDBJ databases">
        <authorList>
            <person name="Pearce D."/>
        </authorList>
    </citation>
    <scope>NUCLEOTIDE SEQUENCE [LARGE SCALE GENOMIC DNA]</scope>
    <source>
        <strain evidence="1">Msz</strain>
    </source>
</reference>